<dbReference type="RefSeq" id="WP_074662330.1">
    <property type="nucleotide sequence ID" value="NZ_MUGV01000009.1"/>
</dbReference>
<evidence type="ECO:0000259" key="6">
    <source>
        <dbReference type="PROSITE" id="PS51764"/>
    </source>
</evidence>
<comment type="subcellular location">
    <subcellularLocation>
        <location evidence="4">Secreted</location>
    </subcellularLocation>
</comment>
<name>A0ABX4BTL5_FLAFR</name>
<comment type="caution">
    <text evidence="7">The sequence shown here is derived from an EMBL/GenBank/DDBJ whole genome shotgun (WGS) entry which is preliminary data.</text>
</comment>
<feature type="active site" description="Proton donor" evidence="5">
    <location>
        <position position="184"/>
    </location>
</feature>
<protein>
    <recommendedName>
        <fullName evidence="4">Mannan endo-1,4-beta-mannosidase</fullName>
        <ecNumber evidence="4">3.2.1.78</ecNumber>
    </recommendedName>
</protein>
<gene>
    <name evidence="7" type="ORF">B0A65_04740</name>
</gene>
<sequence>MKFYTIIFCAIVLSSCNKQKNTSKAEEKETAKSILLQNMKTLAKNGIIFGHQDDLAYGVGWSYVDGESDVKKVVGDYPGVYGWDLGHLELGEDVNIDGVPFVKMKKYVTEVYKRGGINTFSWHQTNPFNRNSAWDSTSTIKLILKNAEVKRDYLKDLDKAAAFFNGLKDERGNTIPVIFRPLHEQTGDWFWWGKKQTASKDYIQLWRITVDYLKSKGVKNVLYAFSTTEFPNKEFFLERYPGDNYVDVLGFDAYQNDTAKTNSEFVQGIKNQIKMLNEIGKEHNKLTALTEIGQEKVPNKKWWTEILLPIVQNSNLSYVLLWRNGRPDHYFVPYPGQISENDFKTFYKTPKVIFQKELTKENIYNKK</sequence>
<evidence type="ECO:0000256" key="4">
    <source>
        <dbReference type="PIRNR" id="PIRNR018168"/>
    </source>
</evidence>
<dbReference type="SUPFAM" id="SSF51445">
    <property type="entry name" value="(Trans)glycosidases"/>
    <property type="match status" value="1"/>
</dbReference>
<dbReference type="PRINTS" id="PR00739">
    <property type="entry name" value="GLHYDRLASE26"/>
</dbReference>
<dbReference type="Gene3D" id="3.20.20.80">
    <property type="entry name" value="Glycosidases"/>
    <property type="match status" value="1"/>
</dbReference>
<evidence type="ECO:0000256" key="1">
    <source>
        <dbReference type="ARBA" id="ARBA00007754"/>
    </source>
</evidence>
<dbReference type="EC" id="3.2.1.78" evidence="4"/>
<evidence type="ECO:0000256" key="5">
    <source>
        <dbReference type="PROSITE-ProRule" id="PRU01100"/>
    </source>
</evidence>
<dbReference type="Pfam" id="PF02156">
    <property type="entry name" value="Glyco_hydro_26"/>
    <property type="match status" value="1"/>
</dbReference>
<keyword evidence="4" id="KW-0964">Secreted</keyword>
<comment type="similarity">
    <text evidence="1 4 5">Belongs to the glycosyl hydrolase 26 family.</text>
</comment>
<dbReference type="InterPro" id="IPR022790">
    <property type="entry name" value="GH26_dom"/>
</dbReference>
<comment type="catalytic activity">
    <reaction evidence="4">
        <text>Random hydrolysis of (1-&gt;4)-beta-D-mannosidic linkages in mannans, galactomannans and glucomannans.</text>
        <dbReference type="EC" id="3.2.1.78"/>
    </reaction>
</comment>
<accession>A0ABX4BTL5</accession>
<dbReference type="InterPro" id="IPR017853">
    <property type="entry name" value="GH"/>
</dbReference>
<proteinExistence type="inferred from homology"/>
<feature type="domain" description="GH26" evidence="6">
    <location>
        <begin position="30"/>
        <end position="356"/>
    </location>
</feature>
<dbReference type="PANTHER" id="PTHR40079:SF4">
    <property type="entry name" value="GH26 DOMAIN-CONTAINING PROTEIN-RELATED"/>
    <property type="match status" value="1"/>
</dbReference>
<evidence type="ECO:0000256" key="2">
    <source>
        <dbReference type="ARBA" id="ARBA00022801"/>
    </source>
</evidence>
<keyword evidence="3 4" id="KW-0326">Glycosidase</keyword>
<evidence type="ECO:0000256" key="3">
    <source>
        <dbReference type="ARBA" id="ARBA00023295"/>
    </source>
</evidence>
<dbReference type="PANTHER" id="PTHR40079">
    <property type="entry name" value="MANNAN ENDO-1,4-BETA-MANNOSIDASE E-RELATED"/>
    <property type="match status" value="1"/>
</dbReference>
<dbReference type="EMBL" id="MUGV01000009">
    <property type="protein sequence ID" value="OXA81057.1"/>
    <property type="molecule type" value="Genomic_DNA"/>
</dbReference>
<dbReference type="Proteomes" id="UP000198382">
    <property type="component" value="Unassembled WGS sequence"/>
</dbReference>
<reference evidence="7 8" key="1">
    <citation type="submission" date="2016-11" db="EMBL/GenBank/DDBJ databases">
        <title>Whole genomes of Flavobacteriaceae.</title>
        <authorList>
            <person name="Stine C."/>
            <person name="Li C."/>
            <person name="Tadesse D."/>
        </authorList>
    </citation>
    <scope>NUCLEOTIDE SEQUENCE [LARGE SCALE GENOMIC DNA]</scope>
    <source>
        <strain evidence="7 8">DSM 15937</strain>
    </source>
</reference>
<organism evidence="7 8">
    <name type="scientific">Flavobacterium frigidimaris</name>
    <dbReference type="NCBI Taxonomy" id="262320"/>
    <lineage>
        <taxon>Bacteria</taxon>
        <taxon>Pseudomonadati</taxon>
        <taxon>Bacteroidota</taxon>
        <taxon>Flavobacteriia</taxon>
        <taxon>Flavobacteriales</taxon>
        <taxon>Flavobacteriaceae</taxon>
        <taxon>Flavobacterium</taxon>
    </lineage>
</organism>
<dbReference type="PIRSF" id="PIRSF018168">
    <property type="entry name" value="Mannan-1_4-beta-mannosidase"/>
    <property type="match status" value="1"/>
</dbReference>
<evidence type="ECO:0000313" key="8">
    <source>
        <dbReference type="Proteomes" id="UP000198382"/>
    </source>
</evidence>
<dbReference type="InterPro" id="IPR000805">
    <property type="entry name" value="Glyco_hydro_26"/>
</dbReference>
<dbReference type="PROSITE" id="PS51257">
    <property type="entry name" value="PROKAR_LIPOPROTEIN"/>
    <property type="match status" value="1"/>
</dbReference>
<evidence type="ECO:0000313" key="7">
    <source>
        <dbReference type="EMBL" id="OXA81057.1"/>
    </source>
</evidence>
<keyword evidence="8" id="KW-1185">Reference proteome</keyword>
<keyword evidence="2 4" id="KW-0378">Hydrolase</keyword>
<feature type="active site" description="Nucleophile" evidence="5">
    <location>
        <position position="291"/>
    </location>
</feature>
<keyword evidence="4" id="KW-0119">Carbohydrate metabolism</keyword>
<dbReference type="PROSITE" id="PS51764">
    <property type="entry name" value="GH26"/>
    <property type="match status" value="1"/>
</dbReference>
<dbReference type="InterPro" id="IPR016714">
    <property type="entry name" value="MANB/E"/>
</dbReference>